<accession>A0ABX1J8C7</accession>
<evidence type="ECO:0000256" key="1">
    <source>
        <dbReference type="ARBA" id="ARBA00012727"/>
    </source>
</evidence>
<dbReference type="Pfam" id="PF04679">
    <property type="entry name" value="DNA_ligase_A_C"/>
    <property type="match status" value="1"/>
</dbReference>
<dbReference type="EMBL" id="JAAXLS010000019">
    <property type="protein sequence ID" value="NKQ56058.1"/>
    <property type="molecule type" value="Genomic_DNA"/>
</dbReference>
<feature type="domain" description="ATP-dependent DNA ligase family profile" evidence="4">
    <location>
        <begin position="78"/>
        <end position="160"/>
    </location>
</feature>
<dbReference type="SUPFAM" id="SSF56091">
    <property type="entry name" value="DNA ligase/mRNA capping enzyme, catalytic domain"/>
    <property type="match status" value="1"/>
</dbReference>
<protein>
    <recommendedName>
        <fullName evidence="1">DNA ligase (ATP)</fullName>
        <ecNumber evidence="1">6.5.1.1</ecNumber>
    </recommendedName>
</protein>
<evidence type="ECO:0000313" key="6">
    <source>
        <dbReference type="EMBL" id="NKQ56058.1"/>
    </source>
</evidence>
<gene>
    <name evidence="6" type="ORF">HFP15_24565</name>
</gene>
<dbReference type="RefSeq" id="WP_168519087.1">
    <property type="nucleotide sequence ID" value="NZ_JAAXLS010000019.1"/>
</dbReference>
<keyword evidence="7" id="KW-1185">Reference proteome</keyword>
<dbReference type="InterPro" id="IPR012340">
    <property type="entry name" value="NA-bd_OB-fold"/>
</dbReference>
<comment type="catalytic activity">
    <reaction evidence="3">
        <text>ATP + (deoxyribonucleotide)n-3'-hydroxyl + 5'-phospho-(deoxyribonucleotide)m = (deoxyribonucleotide)n+m + AMP + diphosphate.</text>
        <dbReference type="EC" id="6.5.1.1"/>
    </reaction>
</comment>
<dbReference type="InterPro" id="IPR012310">
    <property type="entry name" value="DNA_ligase_ATP-dep_cent"/>
</dbReference>
<dbReference type="CDD" id="cd07971">
    <property type="entry name" value="OBF_DNA_ligase_LigD"/>
    <property type="match status" value="1"/>
</dbReference>
<dbReference type="EC" id="6.5.1.1" evidence="1"/>
<dbReference type="SUPFAM" id="SSF50249">
    <property type="entry name" value="Nucleic acid-binding proteins"/>
    <property type="match status" value="1"/>
</dbReference>
<dbReference type="Proteomes" id="UP000715441">
    <property type="component" value="Unassembled WGS sequence"/>
</dbReference>
<comment type="caution">
    <text evidence="6">The sequence shown here is derived from an EMBL/GenBank/DDBJ whole genome shotgun (WGS) entry which is preliminary data.</text>
</comment>
<dbReference type="Gene3D" id="2.40.50.140">
    <property type="entry name" value="Nucleic acid-binding proteins"/>
    <property type="match status" value="1"/>
</dbReference>
<evidence type="ECO:0000313" key="7">
    <source>
        <dbReference type="Proteomes" id="UP000715441"/>
    </source>
</evidence>
<organism evidence="6 7">
    <name type="scientific">Amycolatopsis acididurans</name>
    <dbReference type="NCBI Taxonomy" id="2724524"/>
    <lineage>
        <taxon>Bacteria</taxon>
        <taxon>Bacillati</taxon>
        <taxon>Actinomycetota</taxon>
        <taxon>Actinomycetes</taxon>
        <taxon>Pseudonocardiales</taxon>
        <taxon>Pseudonocardiaceae</taxon>
        <taxon>Amycolatopsis</taxon>
    </lineage>
</organism>
<dbReference type="Gene3D" id="3.30.470.30">
    <property type="entry name" value="DNA ligase/mRNA capping enzyme"/>
    <property type="match status" value="1"/>
</dbReference>
<evidence type="ECO:0000256" key="3">
    <source>
        <dbReference type="ARBA" id="ARBA00034003"/>
    </source>
</evidence>
<reference evidence="6 7" key="1">
    <citation type="submission" date="2020-04" db="EMBL/GenBank/DDBJ databases">
        <title>Novel species.</title>
        <authorList>
            <person name="Teo W.F.A."/>
            <person name="Lipun K."/>
            <person name="Srisuk N."/>
            <person name="Duangmal K."/>
        </authorList>
    </citation>
    <scope>NUCLEOTIDE SEQUENCE [LARGE SCALE GENOMIC DNA]</scope>
    <source>
        <strain evidence="6 7">K13G38</strain>
    </source>
</reference>
<sequence length="297" mass="32284">MRAVPGRLPINQRGWAWELKQHGVRALAVLDAGGLALLAADGAPLPRDYPGLTRLADDLGGRRMVLDGVISGGSRRSRYHAFDVLSVDGQKLVDEPYVVRRKLLTSLALTRSPVIDVAASHRNLAPAQLAQLARVHKATGIIGKRLAAPYRPGHDSPDWVELDLLRGCEAVIGGWLPAEDDADDGVRSLLLGVYDAVGRLVYIGRVATGFTNASRRALGSILGELVTERCPFGDRPPASGRERPRWVRPTLVADVDYRAIGHDGLIRQPSWRGLRTDVDPRDPAWSGSLRLQLSPHA</sequence>
<dbReference type="InterPro" id="IPR012309">
    <property type="entry name" value="DNA_ligase_ATP-dep_C"/>
</dbReference>
<proteinExistence type="predicted"/>
<evidence type="ECO:0000259" key="5">
    <source>
        <dbReference type="Pfam" id="PF04679"/>
    </source>
</evidence>
<dbReference type="Pfam" id="PF01068">
    <property type="entry name" value="DNA_ligase_A_M"/>
    <property type="match status" value="1"/>
</dbReference>
<evidence type="ECO:0000256" key="2">
    <source>
        <dbReference type="ARBA" id="ARBA00022598"/>
    </source>
</evidence>
<name>A0ABX1J8C7_9PSEU</name>
<keyword evidence="2" id="KW-0436">Ligase</keyword>
<feature type="domain" description="DNA ligase ATP-dependent C-terminal" evidence="5">
    <location>
        <begin position="184"/>
        <end position="277"/>
    </location>
</feature>
<evidence type="ECO:0000259" key="4">
    <source>
        <dbReference type="Pfam" id="PF01068"/>
    </source>
</evidence>